<dbReference type="EMBL" id="QKXC01000081">
    <property type="protein sequence ID" value="RBR23090.1"/>
    <property type="molecule type" value="Genomic_DNA"/>
</dbReference>
<keyword evidence="3" id="KW-1185">Reference proteome</keyword>
<proteinExistence type="predicted"/>
<protein>
    <submittedName>
        <fullName evidence="2">Uncharacterized protein</fullName>
    </submittedName>
</protein>
<comment type="caution">
    <text evidence="2">The sequence shown here is derived from an EMBL/GenBank/DDBJ whole genome shotgun (WGS) entry which is preliminary data.</text>
</comment>
<feature type="region of interest" description="Disordered" evidence="1">
    <location>
        <begin position="59"/>
        <end position="86"/>
    </location>
</feature>
<accession>A0A366S350</accession>
<name>A0A366S350_9HYPO</name>
<dbReference type="RefSeq" id="XP_031017681.1">
    <property type="nucleotide sequence ID" value="XM_031158232.1"/>
</dbReference>
<gene>
    <name evidence="2" type="ORF">FIESC28_04085</name>
</gene>
<organism evidence="2 3">
    <name type="scientific">Fusarium coffeatum</name>
    <dbReference type="NCBI Taxonomy" id="231269"/>
    <lineage>
        <taxon>Eukaryota</taxon>
        <taxon>Fungi</taxon>
        <taxon>Dikarya</taxon>
        <taxon>Ascomycota</taxon>
        <taxon>Pezizomycotina</taxon>
        <taxon>Sordariomycetes</taxon>
        <taxon>Hypocreomycetidae</taxon>
        <taxon>Hypocreales</taxon>
        <taxon>Nectriaceae</taxon>
        <taxon>Fusarium</taxon>
        <taxon>Fusarium incarnatum-equiseti species complex</taxon>
    </lineage>
</organism>
<sequence>MSSKRPRTDETPDDVDAVPSVERFLRQQHQELLDAFTRLEAHKNRVVAESEKEINDLKRQNQELRSEVESLRTANSSPPAAVSQEPNHVARHFDEIAKVALRLNLRTQNIPPSSREIEVLSRIIFDAHRLSNLEHFMQKAGSINNRCRYCVDMISERPIADASSPVGWIRKKGPSCLFHADDDPCVWIVKRGADWVVGRGRG</sequence>
<reference evidence="2 3" key="1">
    <citation type="submission" date="2018-06" db="EMBL/GenBank/DDBJ databases">
        <title>Fusarium incarnatum-equiseti species complex species 28.</title>
        <authorList>
            <person name="Gardiner D.M."/>
        </authorList>
    </citation>
    <scope>NUCLEOTIDE SEQUENCE [LARGE SCALE GENOMIC DNA]</scope>
    <source>
        <strain evidence="2 3">FIESC_28</strain>
    </source>
</reference>
<dbReference type="Proteomes" id="UP000253153">
    <property type="component" value="Unassembled WGS sequence"/>
</dbReference>
<dbReference type="AlphaFoldDB" id="A0A366S350"/>
<dbReference type="GeneID" id="41993528"/>
<evidence type="ECO:0000313" key="3">
    <source>
        <dbReference type="Proteomes" id="UP000253153"/>
    </source>
</evidence>
<dbReference type="OrthoDB" id="5103801at2759"/>
<feature type="compositionally biased region" description="Basic and acidic residues" evidence="1">
    <location>
        <begin position="59"/>
        <end position="70"/>
    </location>
</feature>
<evidence type="ECO:0000256" key="1">
    <source>
        <dbReference type="SAM" id="MobiDB-lite"/>
    </source>
</evidence>
<evidence type="ECO:0000313" key="2">
    <source>
        <dbReference type="EMBL" id="RBR23090.1"/>
    </source>
</evidence>